<keyword evidence="2" id="KW-0812">Transmembrane</keyword>
<keyword evidence="4" id="KW-1185">Reference proteome</keyword>
<reference evidence="3 4" key="1">
    <citation type="submission" date="2019-06" db="EMBL/GenBank/DDBJ databases">
        <title>Sequencing the genomes of 1000 actinobacteria strains.</title>
        <authorList>
            <person name="Klenk H.-P."/>
        </authorList>
    </citation>
    <scope>NUCLEOTIDE SEQUENCE [LARGE SCALE GENOMIC DNA]</scope>
    <source>
        <strain evidence="3 4">DSM 24617</strain>
    </source>
</reference>
<dbReference type="Pfam" id="PF11755">
    <property type="entry name" value="DUF3311"/>
    <property type="match status" value="1"/>
</dbReference>
<dbReference type="EMBL" id="VFOK01000001">
    <property type="protein sequence ID" value="TQL32435.1"/>
    <property type="molecule type" value="Genomic_DNA"/>
</dbReference>
<accession>A0A542X9D0</accession>
<feature type="region of interest" description="Disordered" evidence="1">
    <location>
        <begin position="79"/>
        <end position="104"/>
    </location>
</feature>
<comment type="caution">
    <text evidence="3">The sequence shown here is derived from an EMBL/GenBank/DDBJ whole genome shotgun (WGS) entry which is preliminary data.</text>
</comment>
<feature type="transmembrane region" description="Helical" evidence="2">
    <location>
        <begin position="53"/>
        <end position="75"/>
    </location>
</feature>
<protein>
    <submittedName>
        <fullName evidence="3">Uncharacterized protein DUF3311</fullName>
    </submittedName>
</protein>
<evidence type="ECO:0000313" key="3">
    <source>
        <dbReference type="EMBL" id="TQL32435.1"/>
    </source>
</evidence>
<evidence type="ECO:0000313" key="4">
    <source>
        <dbReference type="Proteomes" id="UP000318336"/>
    </source>
</evidence>
<proteinExistence type="predicted"/>
<sequence length="104" mass="11419">MSQDVPRRPDGVPPSNRPLLWAAGVLLLLPMIAIAAVPTYARTGPRLGAFPFFVWYQLLWVFLTAACTLSAHALIKRARGTGAPADPVDTMRREHGDDEQEPRA</sequence>
<name>A0A542X9D0_9MICO</name>
<dbReference type="AlphaFoldDB" id="A0A542X9D0"/>
<feature type="transmembrane region" description="Helical" evidence="2">
    <location>
        <begin position="20"/>
        <end position="41"/>
    </location>
</feature>
<feature type="compositionally biased region" description="Basic and acidic residues" evidence="1">
    <location>
        <begin position="89"/>
        <end position="104"/>
    </location>
</feature>
<evidence type="ECO:0000256" key="1">
    <source>
        <dbReference type="SAM" id="MobiDB-lite"/>
    </source>
</evidence>
<dbReference type="RefSeq" id="WP_211344519.1">
    <property type="nucleotide sequence ID" value="NZ_CAJTBP010000001.1"/>
</dbReference>
<dbReference type="Proteomes" id="UP000318336">
    <property type="component" value="Unassembled WGS sequence"/>
</dbReference>
<keyword evidence="2" id="KW-1133">Transmembrane helix</keyword>
<gene>
    <name evidence="3" type="ORF">FB554_0560</name>
</gene>
<organism evidence="3 4">
    <name type="scientific">Barrientosiimonas humi</name>
    <dbReference type="NCBI Taxonomy" id="999931"/>
    <lineage>
        <taxon>Bacteria</taxon>
        <taxon>Bacillati</taxon>
        <taxon>Actinomycetota</taxon>
        <taxon>Actinomycetes</taxon>
        <taxon>Micrococcales</taxon>
        <taxon>Dermacoccaceae</taxon>
        <taxon>Barrientosiimonas</taxon>
    </lineage>
</organism>
<keyword evidence="2" id="KW-0472">Membrane</keyword>
<evidence type="ECO:0000256" key="2">
    <source>
        <dbReference type="SAM" id="Phobius"/>
    </source>
</evidence>
<dbReference type="InterPro" id="IPR021741">
    <property type="entry name" value="DUF3311"/>
</dbReference>